<evidence type="ECO:0000256" key="1">
    <source>
        <dbReference type="SAM" id="MobiDB-lite"/>
    </source>
</evidence>
<accession>A0ABN3QGC0</accession>
<gene>
    <name evidence="2" type="ORF">GCM10010307_12970</name>
</gene>
<name>A0ABN3QGC0_9ACTN</name>
<reference evidence="2 3" key="1">
    <citation type="journal article" date="2019" name="Int. J. Syst. Evol. Microbiol.">
        <title>The Global Catalogue of Microorganisms (GCM) 10K type strain sequencing project: providing services to taxonomists for standard genome sequencing and annotation.</title>
        <authorList>
            <consortium name="The Broad Institute Genomics Platform"/>
            <consortium name="The Broad Institute Genome Sequencing Center for Infectious Disease"/>
            <person name="Wu L."/>
            <person name="Ma J."/>
        </authorList>
    </citation>
    <scope>NUCLEOTIDE SEQUENCE [LARGE SCALE GENOMIC DNA]</scope>
    <source>
        <strain evidence="2 3">JCM 4524</strain>
    </source>
</reference>
<comment type="caution">
    <text evidence="2">The sequence shown here is derived from an EMBL/GenBank/DDBJ whole genome shotgun (WGS) entry which is preliminary data.</text>
</comment>
<feature type="region of interest" description="Disordered" evidence="1">
    <location>
        <begin position="59"/>
        <end position="85"/>
    </location>
</feature>
<organism evidence="2 3">
    <name type="scientific">Streptomyces vastus</name>
    <dbReference type="NCBI Taxonomy" id="285451"/>
    <lineage>
        <taxon>Bacteria</taxon>
        <taxon>Bacillati</taxon>
        <taxon>Actinomycetota</taxon>
        <taxon>Actinomycetes</taxon>
        <taxon>Kitasatosporales</taxon>
        <taxon>Streptomycetaceae</taxon>
        <taxon>Streptomyces</taxon>
    </lineage>
</organism>
<dbReference type="EMBL" id="BAAASJ010000017">
    <property type="protein sequence ID" value="GAA2625720.1"/>
    <property type="molecule type" value="Genomic_DNA"/>
</dbReference>
<evidence type="ECO:0000313" key="3">
    <source>
        <dbReference type="Proteomes" id="UP001500151"/>
    </source>
</evidence>
<sequence length="85" mass="8654">MGAPECAPECCAADEMPAAGSCPGWWGGGSGDPTACCIRCHSVSYLLALAAEHLPRSLPNGTAPGRRLVNGRGGSEVPMDTRQIG</sequence>
<proteinExistence type="predicted"/>
<evidence type="ECO:0000313" key="2">
    <source>
        <dbReference type="EMBL" id="GAA2625720.1"/>
    </source>
</evidence>
<protein>
    <submittedName>
        <fullName evidence="2">Uncharacterized protein</fullName>
    </submittedName>
</protein>
<keyword evidence="3" id="KW-1185">Reference proteome</keyword>
<dbReference type="Proteomes" id="UP001500151">
    <property type="component" value="Unassembled WGS sequence"/>
</dbReference>